<feature type="region of interest" description="Disordered" evidence="1">
    <location>
        <begin position="93"/>
        <end position="129"/>
    </location>
</feature>
<proteinExistence type="predicted"/>
<feature type="compositionally biased region" description="Basic and acidic residues" evidence="1">
    <location>
        <begin position="119"/>
        <end position="129"/>
    </location>
</feature>
<name>A0A401TG66_CHIPU</name>
<evidence type="ECO:0000256" key="1">
    <source>
        <dbReference type="SAM" id="MobiDB-lite"/>
    </source>
</evidence>
<evidence type="ECO:0000313" key="2">
    <source>
        <dbReference type="EMBL" id="GCC41650.1"/>
    </source>
</evidence>
<gene>
    <name evidence="2" type="ORF">chiPu_0025652</name>
</gene>
<protein>
    <submittedName>
        <fullName evidence="2">Uncharacterized protein</fullName>
    </submittedName>
</protein>
<dbReference type="Proteomes" id="UP000287033">
    <property type="component" value="Unassembled WGS sequence"/>
</dbReference>
<accession>A0A401TG66</accession>
<reference evidence="2 3" key="1">
    <citation type="journal article" date="2018" name="Nat. Ecol. Evol.">
        <title>Shark genomes provide insights into elasmobranch evolution and the origin of vertebrates.</title>
        <authorList>
            <person name="Hara Y"/>
            <person name="Yamaguchi K"/>
            <person name="Onimaru K"/>
            <person name="Kadota M"/>
            <person name="Koyanagi M"/>
            <person name="Keeley SD"/>
            <person name="Tatsumi K"/>
            <person name="Tanaka K"/>
            <person name="Motone F"/>
            <person name="Kageyama Y"/>
            <person name="Nozu R"/>
            <person name="Adachi N"/>
            <person name="Nishimura O"/>
            <person name="Nakagawa R"/>
            <person name="Tanegashima C"/>
            <person name="Kiyatake I"/>
            <person name="Matsumoto R"/>
            <person name="Murakumo K"/>
            <person name="Nishida K"/>
            <person name="Terakita A"/>
            <person name="Kuratani S"/>
            <person name="Sato K"/>
            <person name="Hyodo S Kuraku.S."/>
        </authorList>
    </citation>
    <scope>NUCLEOTIDE SEQUENCE [LARGE SCALE GENOMIC DNA]</scope>
</reference>
<comment type="caution">
    <text evidence="2">The sequence shown here is derived from an EMBL/GenBank/DDBJ whole genome shotgun (WGS) entry which is preliminary data.</text>
</comment>
<keyword evidence="3" id="KW-1185">Reference proteome</keyword>
<evidence type="ECO:0000313" key="3">
    <source>
        <dbReference type="Proteomes" id="UP000287033"/>
    </source>
</evidence>
<dbReference type="EMBL" id="BEZZ01062736">
    <property type="protein sequence ID" value="GCC41650.1"/>
    <property type="molecule type" value="Genomic_DNA"/>
</dbReference>
<organism evidence="2 3">
    <name type="scientific">Chiloscyllium punctatum</name>
    <name type="common">Brownbanded bambooshark</name>
    <name type="synonym">Hemiscyllium punctatum</name>
    <dbReference type="NCBI Taxonomy" id="137246"/>
    <lineage>
        <taxon>Eukaryota</taxon>
        <taxon>Metazoa</taxon>
        <taxon>Chordata</taxon>
        <taxon>Craniata</taxon>
        <taxon>Vertebrata</taxon>
        <taxon>Chondrichthyes</taxon>
        <taxon>Elasmobranchii</taxon>
        <taxon>Galeomorphii</taxon>
        <taxon>Galeoidea</taxon>
        <taxon>Orectolobiformes</taxon>
        <taxon>Hemiscylliidae</taxon>
        <taxon>Chiloscyllium</taxon>
    </lineage>
</organism>
<feature type="compositionally biased region" description="Basic and acidic residues" evidence="1">
    <location>
        <begin position="93"/>
        <end position="107"/>
    </location>
</feature>
<sequence>MTGCGAQSVGVTGRGAQGVGQRARCVARLEHELLSLCQSGTPFGISLPDSVVHSLMMVSGAPLQYATKLCSSKFFAITVIRCRAEEKGNCRRIPIPDRNRQTWDREREKRKHFSSLGEGGREKHRERER</sequence>
<dbReference type="AlphaFoldDB" id="A0A401TG66"/>